<reference evidence="1 2" key="1">
    <citation type="submission" date="2011-08" db="EMBL/GenBank/DDBJ databases">
        <title>The Genome Sequence of Plasmodium vivax India VII.</title>
        <authorList>
            <consortium name="The Broad Institute Genome Sequencing Platform"/>
            <consortium name="The Broad Institute Genome Sequencing Center for Infectious Disease"/>
            <person name="Neafsey D."/>
            <person name="Carlton J."/>
            <person name="Barnwell J."/>
            <person name="Collins W."/>
            <person name="Escalante A."/>
            <person name="Mullikin J."/>
            <person name="Saul A."/>
            <person name="Guigo R."/>
            <person name="Camara F."/>
            <person name="Young S.K."/>
            <person name="Zeng Q."/>
            <person name="Gargeya S."/>
            <person name="Fitzgerald M."/>
            <person name="Haas B."/>
            <person name="Abouelleil A."/>
            <person name="Alvarado L."/>
            <person name="Arachchi H.M."/>
            <person name="Berlin A."/>
            <person name="Brown A."/>
            <person name="Chapman S.B."/>
            <person name="Chen Z."/>
            <person name="Dunbar C."/>
            <person name="Freedman E."/>
            <person name="Gearin G."/>
            <person name="Gellesch M."/>
            <person name="Goldberg J."/>
            <person name="Griggs A."/>
            <person name="Gujja S."/>
            <person name="Heiman D."/>
            <person name="Howarth C."/>
            <person name="Larson L."/>
            <person name="Lui A."/>
            <person name="MacDonald P.J.P."/>
            <person name="Montmayeur A."/>
            <person name="Murphy C."/>
            <person name="Neiman D."/>
            <person name="Pearson M."/>
            <person name="Priest M."/>
            <person name="Roberts A."/>
            <person name="Saif S."/>
            <person name="Shea T."/>
            <person name="Shenoy N."/>
            <person name="Sisk P."/>
            <person name="Stolte C."/>
            <person name="Sykes S."/>
            <person name="Wortman J."/>
            <person name="Nusbaum C."/>
            <person name="Birren B."/>
        </authorList>
    </citation>
    <scope>NUCLEOTIDE SEQUENCE [LARGE SCALE GENOMIC DNA]</scope>
    <source>
        <strain evidence="1 2">India VII</strain>
    </source>
</reference>
<dbReference type="Proteomes" id="UP000053562">
    <property type="component" value="Unassembled WGS sequence"/>
</dbReference>
<dbReference type="AlphaFoldDB" id="A0A0J9UV23"/>
<feature type="non-terminal residue" evidence="1">
    <location>
        <position position="1"/>
    </location>
</feature>
<dbReference type="EMBL" id="KQ234422">
    <property type="protein sequence ID" value="KMZ77313.1"/>
    <property type="molecule type" value="Genomic_DNA"/>
</dbReference>
<sequence length="75" mass="8348">SEIRRKVTHSVNVAALFLLTPTMLYRYTPLGPWIRRFGGGGTNSMNAMDALSSYTQETGNMLSDDSANYISYQPI</sequence>
<protein>
    <submittedName>
        <fullName evidence="1">Uncharacterized protein</fullName>
    </submittedName>
</protein>
<evidence type="ECO:0000313" key="1">
    <source>
        <dbReference type="EMBL" id="KMZ77313.1"/>
    </source>
</evidence>
<dbReference type="Pfam" id="PF05795">
    <property type="entry name" value="Plasmodium_Vir"/>
    <property type="match status" value="1"/>
</dbReference>
<evidence type="ECO:0000313" key="2">
    <source>
        <dbReference type="Proteomes" id="UP000053562"/>
    </source>
</evidence>
<proteinExistence type="predicted"/>
<dbReference type="InterPro" id="IPR008780">
    <property type="entry name" value="Plasmodium_Vir"/>
</dbReference>
<organism evidence="1 2">
    <name type="scientific">Plasmodium vivax India VII</name>
    <dbReference type="NCBI Taxonomy" id="1077284"/>
    <lineage>
        <taxon>Eukaryota</taxon>
        <taxon>Sar</taxon>
        <taxon>Alveolata</taxon>
        <taxon>Apicomplexa</taxon>
        <taxon>Aconoidasida</taxon>
        <taxon>Haemosporida</taxon>
        <taxon>Plasmodiidae</taxon>
        <taxon>Plasmodium</taxon>
        <taxon>Plasmodium (Plasmodium)</taxon>
    </lineage>
</organism>
<gene>
    <name evidence="1" type="ORF">PVIIG_06121</name>
</gene>
<accession>A0A0J9UV23</accession>
<name>A0A0J9UV23_PLAVI</name>